<accession>A0A4U5P7V4</accession>
<reference evidence="1" key="2">
    <citation type="journal article" date="2015" name="Genome Biol.">
        <title>Comparative genomics of Steinernema reveals deeply conserved gene regulatory networks.</title>
        <authorList>
            <person name="Dillman A.R."/>
            <person name="Macchietto M."/>
            <person name="Porter C.F."/>
            <person name="Rogers A."/>
            <person name="Williams B."/>
            <person name="Antoshechkin I."/>
            <person name="Lee M.M."/>
            <person name="Goodwin Z."/>
            <person name="Lu X."/>
            <person name="Lewis E.E."/>
            <person name="Goodrich-Blair H."/>
            <person name="Stock S.P."/>
            <person name="Adams B.J."/>
            <person name="Sternberg P.W."/>
            <person name="Mortazavi A."/>
        </authorList>
    </citation>
    <scope>NUCLEOTIDE SEQUENCE [LARGE SCALE GENOMIC DNA]</scope>
    <source>
        <strain evidence="1">ALL</strain>
    </source>
</reference>
<comment type="caution">
    <text evidence="1">The sequence shown here is derived from an EMBL/GenBank/DDBJ whole genome shotgun (WGS) entry which is preliminary data.</text>
</comment>
<gene>
    <name evidence="1" type="ORF">L596_006788</name>
</gene>
<dbReference type="EMBL" id="AZBU02000002">
    <property type="protein sequence ID" value="TKR92071.1"/>
    <property type="molecule type" value="Genomic_DNA"/>
</dbReference>
<evidence type="ECO:0000313" key="1">
    <source>
        <dbReference type="EMBL" id="TKR92071.1"/>
    </source>
</evidence>
<reference evidence="1" key="3">
    <citation type="journal article" date="2019" name="G3 (Bethesda)">
        <title>Hybrid Assembly of the Genome of the Entomopathogenic Nematode Steinernema carpocapsae Identifies the X-Chromosome.</title>
        <authorList>
            <person name="Serra L."/>
            <person name="Macchietto M."/>
            <person name="Macias-Munoz A."/>
            <person name="McGill C.J."/>
            <person name="Rodriguez I.M."/>
            <person name="Rodriguez B."/>
            <person name="Murad R."/>
            <person name="Mortazavi A."/>
        </authorList>
    </citation>
    <scope>NUCLEOTIDE SEQUENCE</scope>
    <source>
        <strain evidence="1">ALL</strain>
    </source>
</reference>
<proteinExistence type="predicted"/>
<dbReference type="AlphaFoldDB" id="A0A4U5P7V4"/>
<name>A0A4U5P7V4_STECR</name>
<protein>
    <submittedName>
        <fullName evidence="1">Uncharacterized protein</fullName>
    </submittedName>
</protein>
<organism evidence="1">
    <name type="scientific">Steinernema carpocapsae</name>
    <name type="common">Entomopathogenic nematode</name>
    <dbReference type="NCBI Taxonomy" id="34508"/>
    <lineage>
        <taxon>Eukaryota</taxon>
        <taxon>Metazoa</taxon>
        <taxon>Ecdysozoa</taxon>
        <taxon>Nematoda</taxon>
        <taxon>Chromadorea</taxon>
        <taxon>Rhabditida</taxon>
        <taxon>Tylenchina</taxon>
        <taxon>Panagrolaimomorpha</taxon>
        <taxon>Strongyloidoidea</taxon>
        <taxon>Steinernematidae</taxon>
        <taxon>Steinernema</taxon>
    </lineage>
</organism>
<reference evidence="1" key="1">
    <citation type="submission" date="2013-11" db="EMBL/GenBank/DDBJ databases">
        <authorList>
            <person name="Sternberg P."/>
            <person name="Dillman A."/>
            <person name="Macchietto M."/>
        </authorList>
    </citation>
    <scope>NUCLEOTIDE SEQUENCE</scope>
    <source>
        <strain evidence="1">ALL</strain>
    </source>
</reference>
<sequence length="193" mass="21981">MELQGNEIEDIGLTINGETMMWVWNSEDKFMNVALIATENLRHNLPYLATQTLLSLPFSPLACQLDQSKSHFLTSKLNFTFSKTQKAAIFPRFKIVFQTPINPIALCVNPTVIQPDLIRSLTVVSPYAIQKIQAYHIDAVYYCTLVVTEPLAVTLPNIPKRLRSPFFEMATFVVFAGVVMHNTRRHLRRSIRA</sequence>